<evidence type="ECO:0000256" key="2">
    <source>
        <dbReference type="ARBA" id="ARBA00023015"/>
    </source>
</evidence>
<dbReference type="InterPro" id="IPR005119">
    <property type="entry name" value="LysR_subst-bd"/>
</dbReference>
<gene>
    <name evidence="6" type="ORF">WG929_12335</name>
</gene>
<dbReference type="EMBL" id="JBBKTX010000014">
    <property type="protein sequence ID" value="MFK4753202.1"/>
    <property type="molecule type" value="Genomic_DNA"/>
</dbReference>
<name>A0ABW8NJZ5_9GAMM</name>
<keyword evidence="4" id="KW-0804">Transcription</keyword>
<reference evidence="6 7" key="1">
    <citation type="submission" date="2024-03" db="EMBL/GenBank/DDBJ databases">
        <title>High-quality draft genome sequence of Oceanobacter sp. wDCs-4.</title>
        <authorList>
            <person name="Dong C."/>
        </authorList>
    </citation>
    <scope>NUCLEOTIDE SEQUENCE [LARGE SCALE GENOMIC DNA]</scope>
    <source>
        <strain evidence="7">wDCs-4</strain>
    </source>
</reference>
<dbReference type="Proteomes" id="UP001620597">
    <property type="component" value="Unassembled WGS sequence"/>
</dbReference>
<dbReference type="PANTHER" id="PTHR30419">
    <property type="entry name" value="HTH-TYPE TRANSCRIPTIONAL REGULATOR YBHD"/>
    <property type="match status" value="1"/>
</dbReference>
<dbReference type="Pfam" id="PF00126">
    <property type="entry name" value="HTH_1"/>
    <property type="match status" value="1"/>
</dbReference>
<organism evidence="6 7">
    <name type="scientific">Oceanobacter antarcticus</name>
    <dbReference type="NCBI Taxonomy" id="3133425"/>
    <lineage>
        <taxon>Bacteria</taxon>
        <taxon>Pseudomonadati</taxon>
        <taxon>Pseudomonadota</taxon>
        <taxon>Gammaproteobacteria</taxon>
        <taxon>Oceanospirillales</taxon>
        <taxon>Oceanospirillaceae</taxon>
        <taxon>Oceanobacter</taxon>
    </lineage>
</organism>
<dbReference type="SUPFAM" id="SSF46785">
    <property type="entry name" value="Winged helix' DNA-binding domain"/>
    <property type="match status" value="1"/>
</dbReference>
<keyword evidence="7" id="KW-1185">Reference proteome</keyword>
<dbReference type="Pfam" id="PF03466">
    <property type="entry name" value="LysR_substrate"/>
    <property type="match status" value="1"/>
</dbReference>
<sequence>MNPMNFTLKQLRYFAVAGEHQSVTKAAELLYVSQPSISSAILHLEDVTGLKLFIRHHAQGLSLTPQGLAFYRKTRNLLKEAESLAQFASSLGTEISGTLKVAGFPTVTGAVLPSILKRFVDQYPSVYVDCRELHQKDLIQGIQDCAYEIGITYDMELPSSVSFEPLVSLPPYAVVNREHGLSQRTSVSIAELAPLPLVMLDWPVSRQYFMSLFISLGLNPNCAYRTHSLSMARGMVANGFGYSLLNMPLSQDSDTDNLVAIPIEDDLVSLTMGVVKLSESVPTPAASAFIKEIKKYMSEFSDIQLGEVSSVTMPLLAANSLPTSALI</sequence>
<dbReference type="PRINTS" id="PR00039">
    <property type="entry name" value="HTHLYSR"/>
</dbReference>
<evidence type="ECO:0000256" key="4">
    <source>
        <dbReference type="ARBA" id="ARBA00023163"/>
    </source>
</evidence>
<dbReference type="InterPro" id="IPR050950">
    <property type="entry name" value="HTH-type_LysR_regulators"/>
</dbReference>
<dbReference type="PANTHER" id="PTHR30419:SF8">
    <property type="entry name" value="NITROGEN ASSIMILATION TRANSCRIPTIONAL ACTIVATOR-RELATED"/>
    <property type="match status" value="1"/>
</dbReference>
<dbReference type="InterPro" id="IPR036390">
    <property type="entry name" value="WH_DNA-bd_sf"/>
</dbReference>
<keyword evidence="2" id="KW-0805">Transcription regulation</keyword>
<dbReference type="SUPFAM" id="SSF53850">
    <property type="entry name" value="Periplasmic binding protein-like II"/>
    <property type="match status" value="1"/>
</dbReference>
<evidence type="ECO:0000259" key="5">
    <source>
        <dbReference type="PROSITE" id="PS50931"/>
    </source>
</evidence>
<comment type="caution">
    <text evidence="6">The sequence shown here is derived from an EMBL/GenBank/DDBJ whole genome shotgun (WGS) entry which is preliminary data.</text>
</comment>
<accession>A0ABW8NJZ5</accession>
<dbReference type="PROSITE" id="PS50931">
    <property type="entry name" value="HTH_LYSR"/>
    <property type="match status" value="1"/>
</dbReference>
<keyword evidence="3" id="KW-0238">DNA-binding</keyword>
<evidence type="ECO:0000256" key="3">
    <source>
        <dbReference type="ARBA" id="ARBA00023125"/>
    </source>
</evidence>
<protein>
    <submittedName>
        <fullName evidence="6">LysR family transcriptional regulator</fullName>
    </submittedName>
</protein>
<evidence type="ECO:0000256" key="1">
    <source>
        <dbReference type="ARBA" id="ARBA00009437"/>
    </source>
</evidence>
<comment type="similarity">
    <text evidence="1">Belongs to the LysR transcriptional regulatory family.</text>
</comment>
<proteinExistence type="inferred from homology"/>
<feature type="domain" description="HTH lysR-type" evidence="5">
    <location>
        <begin position="6"/>
        <end position="64"/>
    </location>
</feature>
<dbReference type="Gene3D" id="3.40.190.10">
    <property type="entry name" value="Periplasmic binding protein-like II"/>
    <property type="match status" value="2"/>
</dbReference>
<evidence type="ECO:0000313" key="7">
    <source>
        <dbReference type="Proteomes" id="UP001620597"/>
    </source>
</evidence>
<dbReference type="Gene3D" id="1.10.10.10">
    <property type="entry name" value="Winged helix-like DNA-binding domain superfamily/Winged helix DNA-binding domain"/>
    <property type="match status" value="1"/>
</dbReference>
<dbReference type="InterPro" id="IPR036388">
    <property type="entry name" value="WH-like_DNA-bd_sf"/>
</dbReference>
<dbReference type="RefSeq" id="WP_416206271.1">
    <property type="nucleotide sequence ID" value="NZ_JBBKTX010000014.1"/>
</dbReference>
<evidence type="ECO:0000313" key="6">
    <source>
        <dbReference type="EMBL" id="MFK4753202.1"/>
    </source>
</evidence>
<dbReference type="InterPro" id="IPR000847">
    <property type="entry name" value="LysR_HTH_N"/>
</dbReference>